<dbReference type="Proteomes" id="UP000095751">
    <property type="component" value="Unassembled WGS sequence"/>
</dbReference>
<evidence type="ECO:0000313" key="2">
    <source>
        <dbReference type="EMBL" id="OEU12860.1"/>
    </source>
</evidence>
<reference evidence="2 3" key="1">
    <citation type="submission" date="2016-09" db="EMBL/GenBank/DDBJ databases">
        <title>Extensive genetic diversity and differential bi-allelic expression allows diatom success in the polar Southern Ocean.</title>
        <authorList>
            <consortium name="DOE Joint Genome Institute"/>
            <person name="Mock T."/>
            <person name="Otillar R.P."/>
            <person name="Strauss J."/>
            <person name="Dupont C."/>
            <person name="Frickenhaus S."/>
            <person name="Maumus F."/>
            <person name="Mcmullan M."/>
            <person name="Sanges R."/>
            <person name="Schmutz J."/>
            <person name="Toseland A."/>
            <person name="Valas R."/>
            <person name="Veluchamy A."/>
            <person name="Ward B.J."/>
            <person name="Allen A."/>
            <person name="Barry K."/>
            <person name="Falciatore A."/>
            <person name="Ferrante M."/>
            <person name="Fortunato A.E."/>
            <person name="Gloeckner G."/>
            <person name="Gruber A."/>
            <person name="Hipkin R."/>
            <person name="Janech M."/>
            <person name="Kroth P."/>
            <person name="Leese F."/>
            <person name="Lindquist E."/>
            <person name="Lyon B.R."/>
            <person name="Martin J."/>
            <person name="Mayer C."/>
            <person name="Parker M."/>
            <person name="Quesneville H."/>
            <person name="Raymond J."/>
            <person name="Uhlig C."/>
            <person name="Valentin K.U."/>
            <person name="Worden A.Z."/>
            <person name="Armbrust E.V."/>
            <person name="Bowler C."/>
            <person name="Green B."/>
            <person name="Moulton V."/>
            <person name="Van Oosterhout C."/>
            <person name="Grigoriev I."/>
        </authorList>
    </citation>
    <scope>NUCLEOTIDE SEQUENCE [LARGE SCALE GENOMIC DNA]</scope>
    <source>
        <strain evidence="2 3">CCMP1102</strain>
    </source>
</reference>
<dbReference type="AlphaFoldDB" id="A0A1E7F3W7"/>
<keyword evidence="3" id="KW-1185">Reference proteome</keyword>
<protein>
    <submittedName>
        <fullName evidence="2">Uncharacterized protein</fullName>
    </submittedName>
</protein>
<dbReference type="OrthoDB" id="48709at2759"/>
<accession>A0A1E7F3W7</accession>
<dbReference type="InParanoid" id="A0A1E7F3W7"/>
<feature type="compositionally biased region" description="Basic and acidic residues" evidence="1">
    <location>
        <begin position="256"/>
        <end position="266"/>
    </location>
</feature>
<evidence type="ECO:0000256" key="1">
    <source>
        <dbReference type="SAM" id="MobiDB-lite"/>
    </source>
</evidence>
<proteinExistence type="predicted"/>
<organism evidence="2 3">
    <name type="scientific">Fragilariopsis cylindrus CCMP1102</name>
    <dbReference type="NCBI Taxonomy" id="635003"/>
    <lineage>
        <taxon>Eukaryota</taxon>
        <taxon>Sar</taxon>
        <taxon>Stramenopiles</taxon>
        <taxon>Ochrophyta</taxon>
        <taxon>Bacillariophyta</taxon>
        <taxon>Bacillariophyceae</taxon>
        <taxon>Bacillariophycidae</taxon>
        <taxon>Bacillariales</taxon>
        <taxon>Bacillariaceae</taxon>
        <taxon>Fragilariopsis</taxon>
    </lineage>
</organism>
<name>A0A1E7F3W7_9STRA</name>
<feature type="region of interest" description="Disordered" evidence="1">
    <location>
        <begin position="242"/>
        <end position="266"/>
    </location>
</feature>
<dbReference type="EMBL" id="KV784364">
    <property type="protein sequence ID" value="OEU12860.1"/>
    <property type="molecule type" value="Genomic_DNA"/>
</dbReference>
<gene>
    <name evidence="2" type="ORF">FRACYDRAFT_244133</name>
</gene>
<dbReference type="KEGG" id="fcy:FRACYDRAFT_244133"/>
<evidence type="ECO:0000313" key="3">
    <source>
        <dbReference type="Proteomes" id="UP000095751"/>
    </source>
</evidence>
<sequence>MCLPRTNTNTSTPLTHISNNIMIKHRLMKAKMFASQVQSQSQAQQQLLSSTMKMINNDNTNSDTDTDVSRCVRFNNDVIVVPFEKVTIQENKETPNNIWYTTTEMKQIKKESREIASSYRKLGGNGDTDTATEYRGFENCTAIRQKQKIMSNRCVVYAYEQGFNANEIATIYSKTNKWSSEVAFLQAIHDYMNVYDCASQLRTQSETIALPSISSMIPPQPHPFAIESVMVMQRKKKRQRAAQAQAQQLFASPTHTQERSVRQRVC</sequence>